<keyword evidence="1" id="KW-1133">Transmembrane helix</keyword>
<dbReference type="EMBL" id="CP077107">
    <property type="protein sequence ID" value="QXO96154.1"/>
    <property type="molecule type" value="Genomic_DNA"/>
</dbReference>
<evidence type="ECO:0000256" key="1">
    <source>
        <dbReference type="SAM" id="Phobius"/>
    </source>
</evidence>
<evidence type="ECO:0000313" key="3">
    <source>
        <dbReference type="Proteomes" id="UP000694228"/>
    </source>
</evidence>
<accession>A0A8F5VNP9</accession>
<name>A0A8F5VNP9_METHU</name>
<dbReference type="AlphaFoldDB" id="A0A8F5VNP9"/>
<evidence type="ECO:0000313" key="2">
    <source>
        <dbReference type="EMBL" id="QXO96154.1"/>
    </source>
</evidence>
<reference evidence="2 3" key="1">
    <citation type="submission" date="2021-06" db="EMBL/GenBank/DDBJ databases">
        <title>Complete genome sequence of the secondary alcohol utilizing methanogen Methanospirillum hungatei strain GP1.</title>
        <authorList>
            <person name="Day L.A."/>
            <person name="Costa K.C."/>
        </authorList>
    </citation>
    <scope>NUCLEOTIDE SEQUENCE [LARGE SCALE GENOMIC DNA]</scope>
    <source>
        <strain evidence="2 3">GP1</strain>
    </source>
</reference>
<keyword evidence="1" id="KW-0812">Transmembrane</keyword>
<dbReference type="Proteomes" id="UP000694228">
    <property type="component" value="Chromosome"/>
</dbReference>
<proteinExistence type="predicted"/>
<keyword evidence="1" id="KW-0472">Membrane</keyword>
<evidence type="ECO:0008006" key="4">
    <source>
        <dbReference type="Google" id="ProtNLM"/>
    </source>
</evidence>
<sequence length="221" mass="24838">MNCNEGVSEIVGAIALIGIIVAVFGIYSSIYLPMVKPQSIPQVKISMACSDTIDNFDTEFPCTQGSFSCHPSSDPFNYKMCEENCKYKKYPDKEQFYADDSSVDILRCMEHCIAPMCSNLKECNVIYFCHNGGDTLDIDLMKIIINEEKFDKTDFEKKSYNSESFKEYNDIGSDKYFSIGSSLRIQNPPKPVDKVMIIYTTPSGSDVTLVLNQFGTDVISK</sequence>
<organism evidence="2 3">
    <name type="scientific">Methanospirillum hungatei</name>
    <dbReference type="NCBI Taxonomy" id="2203"/>
    <lineage>
        <taxon>Archaea</taxon>
        <taxon>Methanobacteriati</taxon>
        <taxon>Methanobacteriota</taxon>
        <taxon>Stenosarchaea group</taxon>
        <taxon>Methanomicrobia</taxon>
        <taxon>Methanomicrobiales</taxon>
        <taxon>Methanospirillaceae</taxon>
        <taxon>Methanospirillum</taxon>
    </lineage>
</organism>
<dbReference type="OrthoDB" id="117541at2157"/>
<feature type="transmembrane region" description="Helical" evidence="1">
    <location>
        <begin position="12"/>
        <end position="32"/>
    </location>
</feature>
<protein>
    <recommendedName>
        <fullName evidence="4">Archaeal Type IV pilin N-terminal domain-containing protein</fullName>
    </recommendedName>
</protein>
<gene>
    <name evidence="2" type="ORF">KSK55_07245</name>
</gene>